<name>A0AAN8A5E2_9PEZI</name>
<protein>
    <recommendedName>
        <fullName evidence="4">Myb-like domain-containing protein</fullName>
    </recommendedName>
</protein>
<dbReference type="AlphaFoldDB" id="A0AAN8A5E2"/>
<comment type="caution">
    <text evidence="2">The sequence shown here is derived from an EMBL/GenBank/DDBJ whole genome shotgun (WGS) entry which is preliminary data.</text>
</comment>
<evidence type="ECO:0008006" key="4">
    <source>
        <dbReference type="Google" id="ProtNLM"/>
    </source>
</evidence>
<gene>
    <name evidence="2" type="ORF">LTR97_000228</name>
</gene>
<organism evidence="2 3">
    <name type="scientific">Elasticomyces elasticus</name>
    <dbReference type="NCBI Taxonomy" id="574655"/>
    <lineage>
        <taxon>Eukaryota</taxon>
        <taxon>Fungi</taxon>
        <taxon>Dikarya</taxon>
        <taxon>Ascomycota</taxon>
        <taxon>Pezizomycotina</taxon>
        <taxon>Dothideomycetes</taxon>
        <taxon>Dothideomycetidae</taxon>
        <taxon>Mycosphaerellales</taxon>
        <taxon>Teratosphaeriaceae</taxon>
        <taxon>Elasticomyces</taxon>
    </lineage>
</organism>
<feature type="compositionally biased region" description="Basic residues" evidence="1">
    <location>
        <begin position="178"/>
        <end position="197"/>
    </location>
</feature>
<feature type="compositionally biased region" description="Acidic residues" evidence="1">
    <location>
        <begin position="135"/>
        <end position="145"/>
    </location>
</feature>
<dbReference type="Proteomes" id="UP001310594">
    <property type="component" value="Unassembled WGS sequence"/>
</dbReference>
<reference evidence="2" key="1">
    <citation type="submission" date="2023-08" db="EMBL/GenBank/DDBJ databases">
        <title>Black Yeasts Isolated from many extreme environments.</title>
        <authorList>
            <person name="Coleine C."/>
            <person name="Stajich J.E."/>
            <person name="Selbmann L."/>
        </authorList>
    </citation>
    <scope>NUCLEOTIDE SEQUENCE</scope>
    <source>
        <strain evidence="2">CCFEE 5810</strain>
    </source>
</reference>
<evidence type="ECO:0000313" key="3">
    <source>
        <dbReference type="Proteomes" id="UP001310594"/>
    </source>
</evidence>
<feature type="compositionally biased region" description="Acidic residues" evidence="1">
    <location>
        <begin position="202"/>
        <end position="213"/>
    </location>
</feature>
<evidence type="ECO:0000313" key="2">
    <source>
        <dbReference type="EMBL" id="KAK5707690.1"/>
    </source>
</evidence>
<dbReference type="EMBL" id="JAVRQU010000001">
    <property type="protein sequence ID" value="KAK5707690.1"/>
    <property type="molecule type" value="Genomic_DNA"/>
</dbReference>
<feature type="compositionally biased region" description="Polar residues" evidence="1">
    <location>
        <begin position="219"/>
        <end position="231"/>
    </location>
</feature>
<proteinExistence type="predicted"/>
<feature type="region of interest" description="Disordered" evidence="1">
    <location>
        <begin position="117"/>
        <end position="231"/>
    </location>
</feature>
<feature type="compositionally biased region" description="Basic residues" evidence="1">
    <location>
        <begin position="151"/>
        <end position="161"/>
    </location>
</feature>
<sequence length="263" mass="28342">MSITFTTAQYKLLGAIVDTMNATIDWKDVAEKAGEDDAKKARNKWYPIRDKLTATLGEGDKPNIDLTDGQKTLMGAIVDVMNASIDWKTVAEKNGDSDAKKARNKWYPIRDKLSGVVKEPKAKKGSKKRKASEDATPEAGEEAGDEAPPAKKAKAAPKKKAKSEEVVDEASEETAPAAKKKAAPKKPAAKKGAKKGKKADTPVDDGEQADEPANDNGDAEQQLNSEMAFDSTSVEMETQMVYENGGFNNTSIFNQGEYGLDLA</sequence>
<evidence type="ECO:0000256" key="1">
    <source>
        <dbReference type="SAM" id="MobiDB-lite"/>
    </source>
</evidence>
<accession>A0AAN8A5E2</accession>